<protein>
    <recommendedName>
        <fullName evidence="4">NADH dehydrogenase [ubiquinone] 1 beta subcomplex subunit 11, mitochondrial</fullName>
    </recommendedName>
    <alternativeName>
        <fullName evidence="15">Complex I-ESSS</fullName>
    </alternativeName>
    <alternativeName>
        <fullName evidence="14">NADH-ubiquinone oxidoreductase ESSS subunit</fullName>
    </alternativeName>
</protein>
<keyword evidence="8" id="KW-0999">Mitochondrion inner membrane</keyword>
<keyword evidence="19" id="KW-1185">Reference proteome</keyword>
<dbReference type="FunCoup" id="A0A6P8RWR4">
    <property type="interactions" value="967"/>
</dbReference>
<dbReference type="Proteomes" id="UP000515159">
    <property type="component" value="Chromosome 7"/>
</dbReference>
<evidence type="ECO:0000256" key="6">
    <source>
        <dbReference type="ARBA" id="ARBA00022660"/>
    </source>
</evidence>
<evidence type="ECO:0000256" key="10">
    <source>
        <dbReference type="ARBA" id="ARBA00022982"/>
    </source>
</evidence>
<dbReference type="Pfam" id="PF10183">
    <property type="entry name" value="ESSS"/>
    <property type="match status" value="1"/>
</dbReference>
<comment type="similarity">
    <text evidence="3">Belongs to the complex I NDUFB11 subunit family.</text>
</comment>
<keyword evidence="7 17" id="KW-0812">Transmembrane</keyword>
<gene>
    <name evidence="20" type="primary">LOC117364231</name>
</gene>
<evidence type="ECO:0000256" key="11">
    <source>
        <dbReference type="ARBA" id="ARBA00022989"/>
    </source>
</evidence>
<evidence type="ECO:0000256" key="8">
    <source>
        <dbReference type="ARBA" id="ARBA00022792"/>
    </source>
</evidence>
<evidence type="ECO:0000256" key="2">
    <source>
        <dbReference type="ARBA" id="ARBA00004434"/>
    </source>
</evidence>
<evidence type="ECO:0000256" key="15">
    <source>
        <dbReference type="ARBA" id="ARBA00031387"/>
    </source>
</evidence>
<keyword evidence="9" id="KW-0809">Transit peptide</keyword>
<dbReference type="GO" id="GO:0005743">
    <property type="term" value="C:mitochondrial inner membrane"/>
    <property type="evidence" value="ECO:0007669"/>
    <property type="project" value="UniProtKB-SubCell"/>
</dbReference>
<feature type="transmembrane region" description="Helical" evidence="17">
    <location>
        <begin position="75"/>
        <end position="96"/>
    </location>
</feature>
<keyword evidence="13 17" id="KW-0472">Membrane</keyword>
<dbReference type="RefSeq" id="XP_033809136.1">
    <property type="nucleotide sequence ID" value="XM_033953245.1"/>
</dbReference>
<evidence type="ECO:0000256" key="18">
    <source>
        <dbReference type="SAM" id="SignalP"/>
    </source>
</evidence>
<keyword evidence="10" id="KW-0249">Electron transport</keyword>
<keyword evidence="12" id="KW-0496">Mitochondrion</keyword>
<dbReference type="PANTHER" id="PTHR13327:SF0">
    <property type="entry name" value="NADH DEHYDROGENASE [UBIQUINONE] 1 BETA SUBCOMPLEX SUBUNIT 11, MITOCHONDRIAL"/>
    <property type="match status" value="1"/>
</dbReference>
<evidence type="ECO:0000313" key="19">
    <source>
        <dbReference type="Proteomes" id="UP000515159"/>
    </source>
</evidence>
<comment type="subunit">
    <text evidence="16">Complex I is composed of 45 different subunits. Interacts with BCAP31.</text>
</comment>
<evidence type="ECO:0000256" key="9">
    <source>
        <dbReference type="ARBA" id="ARBA00022946"/>
    </source>
</evidence>
<sequence>MSLWRFCLWLLVAFRTSPGVRYRSFVAATILPGQKVQDVVPASHNDKEEVNLNEKNPDFHVFSKDLMVDLWNMRMAFFFSVSVCIVLGSTFVHYLPDHGMREWARREAARIVKKKEDLVILLIEENYYDFSKIILLPDSEEK</sequence>
<evidence type="ECO:0000313" key="20">
    <source>
        <dbReference type="RefSeq" id="XP_033809136.1"/>
    </source>
</evidence>
<evidence type="ECO:0000256" key="5">
    <source>
        <dbReference type="ARBA" id="ARBA00022448"/>
    </source>
</evidence>
<dbReference type="GeneID" id="117364231"/>
<comment type="subcellular location">
    <subcellularLocation>
        <location evidence="2">Mitochondrion inner membrane</location>
        <topology evidence="2">Single-pass membrane protein</topology>
    </subcellularLocation>
</comment>
<name>A0A6P8RWR4_GEOSA</name>
<organism evidence="19 20">
    <name type="scientific">Geotrypetes seraphini</name>
    <name type="common">Gaboon caecilian</name>
    <name type="synonym">Caecilia seraphini</name>
    <dbReference type="NCBI Taxonomy" id="260995"/>
    <lineage>
        <taxon>Eukaryota</taxon>
        <taxon>Metazoa</taxon>
        <taxon>Chordata</taxon>
        <taxon>Craniata</taxon>
        <taxon>Vertebrata</taxon>
        <taxon>Euteleostomi</taxon>
        <taxon>Amphibia</taxon>
        <taxon>Gymnophiona</taxon>
        <taxon>Geotrypetes</taxon>
    </lineage>
</organism>
<dbReference type="KEGG" id="gsh:117364231"/>
<evidence type="ECO:0000256" key="14">
    <source>
        <dbReference type="ARBA" id="ARBA00030753"/>
    </source>
</evidence>
<evidence type="ECO:0000256" key="1">
    <source>
        <dbReference type="ARBA" id="ARBA00003195"/>
    </source>
</evidence>
<dbReference type="InParanoid" id="A0A6P8RWR4"/>
<dbReference type="PANTHER" id="PTHR13327">
    <property type="entry name" value="NADH-UBIQUINONE OXIDOREDUCTASE ESSS SUBUNIT, MITOCHONDRIAL PRECURSOR"/>
    <property type="match status" value="1"/>
</dbReference>
<proteinExistence type="inferred from homology"/>
<evidence type="ECO:0000256" key="17">
    <source>
        <dbReference type="SAM" id="Phobius"/>
    </source>
</evidence>
<keyword evidence="18" id="KW-0732">Signal</keyword>
<evidence type="ECO:0000256" key="7">
    <source>
        <dbReference type="ARBA" id="ARBA00022692"/>
    </source>
</evidence>
<reference evidence="20" key="1">
    <citation type="submission" date="2025-08" db="UniProtKB">
        <authorList>
            <consortium name="RefSeq"/>
        </authorList>
    </citation>
    <scope>IDENTIFICATION</scope>
</reference>
<keyword evidence="5" id="KW-0813">Transport</keyword>
<keyword evidence="11 17" id="KW-1133">Transmembrane helix</keyword>
<dbReference type="OrthoDB" id="5917019at2759"/>
<feature type="signal peptide" evidence="18">
    <location>
        <begin position="1"/>
        <end position="19"/>
    </location>
</feature>
<accession>A0A6P8RWR4</accession>
<dbReference type="InterPro" id="IPR019329">
    <property type="entry name" value="NADH_UbQ_OxRdtase_ESSS_su"/>
</dbReference>
<dbReference type="AlphaFoldDB" id="A0A6P8RWR4"/>
<evidence type="ECO:0000256" key="16">
    <source>
        <dbReference type="ARBA" id="ARBA00046528"/>
    </source>
</evidence>
<evidence type="ECO:0000256" key="12">
    <source>
        <dbReference type="ARBA" id="ARBA00023128"/>
    </source>
</evidence>
<evidence type="ECO:0000256" key="4">
    <source>
        <dbReference type="ARBA" id="ARBA00018632"/>
    </source>
</evidence>
<comment type="function">
    <text evidence="1">Accessory subunit of the mitochondrial membrane respiratory chain NADH dehydrogenase (Complex I), that is believed not to be involved in catalysis. Complex I functions in the transfer of electrons from NADH to the respiratory chain. The immediate electron acceptor for the enzyme is believed to be ubiquinone.</text>
</comment>
<evidence type="ECO:0000256" key="3">
    <source>
        <dbReference type="ARBA" id="ARBA00008915"/>
    </source>
</evidence>
<feature type="chain" id="PRO_5027688509" description="NADH dehydrogenase [ubiquinone] 1 beta subcomplex subunit 11, mitochondrial" evidence="18">
    <location>
        <begin position="20"/>
        <end position="142"/>
    </location>
</feature>
<evidence type="ECO:0000256" key="13">
    <source>
        <dbReference type="ARBA" id="ARBA00023136"/>
    </source>
</evidence>
<keyword evidence="6" id="KW-0679">Respiratory chain</keyword>